<dbReference type="RefSeq" id="WP_247976038.1">
    <property type="nucleotide sequence ID" value="NZ_CP095848.1"/>
</dbReference>
<evidence type="ECO:0000256" key="1">
    <source>
        <dbReference type="SAM" id="Phobius"/>
    </source>
</evidence>
<reference evidence="2 3" key="1">
    <citation type="submission" date="2022-04" db="EMBL/GenBank/DDBJ databases">
        <title>Hymenobacter sp. isolated from the air.</title>
        <authorList>
            <person name="Won M."/>
            <person name="Lee C.-M."/>
            <person name="Woen H.-Y."/>
            <person name="Kwon S.-W."/>
        </authorList>
    </citation>
    <scope>NUCLEOTIDE SEQUENCE [LARGE SCALE GENOMIC DNA]</scope>
    <source>
        <strain evidence="3">5516 S-25</strain>
    </source>
</reference>
<keyword evidence="1" id="KW-0472">Membrane</keyword>
<feature type="transmembrane region" description="Helical" evidence="1">
    <location>
        <begin position="135"/>
        <end position="154"/>
    </location>
</feature>
<keyword evidence="1" id="KW-1133">Transmembrane helix</keyword>
<gene>
    <name evidence="2" type="ORF">MWH26_03335</name>
</gene>
<evidence type="ECO:0000313" key="3">
    <source>
        <dbReference type="Proteomes" id="UP000829647"/>
    </source>
</evidence>
<keyword evidence="1" id="KW-0812">Transmembrane</keyword>
<proteinExistence type="predicted"/>
<sequence length="233" mass="27127">MGRKEFIPNSFRPLFYYFILDELCVIIDAACRRILHNNSPAFHISTVFDVTMLCIVFNSIYTKRKYIIKLAWLLFIIVEVVSACTVDPFLTSINIIGRFTGNSLLALLALVHAWQLKPTTHTYPEKNPELVFSSLVLLYYTSTVLLITAQELYQRGWFTGFTSLSDVQFELLSLALYPPIRIMQIALVCYLLYLFPGRRSVRQGLPRWLRFRLGWRPPTEPPQYRVLSEHLIK</sequence>
<feature type="transmembrane region" description="Helical" evidence="1">
    <location>
        <begin position="70"/>
        <end position="89"/>
    </location>
</feature>
<feature type="transmembrane region" description="Helical" evidence="1">
    <location>
        <begin position="41"/>
        <end position="61"/>
    </location>
</feature>
<name>A0ABY4JBG4_9BACT</name>
<evidence type="ECO:0000313" key="2">
    <source>
        <dbReference type="EMBL" id="UPL49950.1"/>
    </source>
</evidence>
<feature type="transmembrane region" description="Helical" evidence="1">
    <location>
        <begin position="95"/>
        <end position="114"/>
    </location>
</feature>
<organism evidence="2 3">
    <name type="scientific">Hymenobacter sublimis</name>
    <dbReference type="NCBI Taxonomy" id="2933777"/>
    <lineage>
        <taxon>Bacteria</taxon>
        <taxon>Pseudomonadati</taxon>
        <taxon>Bacteroidota</taxon>
        <taxon>Cytophagia</taxon>
        <taxon>Cytophagales</taxon>
        <taxon>Hymenobacteraceae</taxon>
        <taxon>Hymenobacter</taxon>
    </lineage>
</organism>
<dbReference type="Proteomes" id="UP000829647">
    <property type="component" value="Chromosome"/>
</dbReference>
<feature type="transmembrane region" description="Helical" evidence="1">
    <location>
        <begin position="14"/>
        <end position="35"/>
    </location>
</feature>
<feature type="transmembrane region" description="Helical" evidence="1">
    <location>
        <begin position="174"/>
        <end position="195"/>
    </location>
</feature>
<keyword evidence="3" id="KW-1185">Reference proteome</keyword>
<dbReference type="EMBL" id="CP095848">
    <property type="protein sequence ID" value="UPL49950.1"/>
    <property type="molecule type" value="Genomic_DNA"/>
</dbReference>
<protein>
    <submittedName>
        <fullName evidence="2">Uncharacterized protein</fullName>
    </submittedName>
</protein>
<accession>A0ABY4JBG4</accession>